<evidence type="ECO:0000313" key="10">
    <source>
        <dbReference type="EMBL" id="KAG6108315.1"/>
    </source>
</evidence>
<dbReference type="GO" id="GO:0004830">
    <property type="term" value="F:tryptophan-tRNA ligase activity"/>
    <property type="evidence" value="ECO:0007669"/>
    <property type="project" value="UniProtKB-EC"/>
</dbReference>
<dbReference type="EMBL" id="SRQM01000573">
    <property type="protein sequence ID" value="KAG6108315.1"/>
    <property type="molecule type" value="Genomic_DNA"/>
</dbReference>
<dbReference type="Pfam" id="PF00579">
    <property type="entry name" value="tRNA-synt_1b"/>
    <property type="match status" value="1"/>
</dbReference>
<dbReference type="InterPro" id="IPR002306">
    <property type="entry name" value="Trp-tRNA-ligase"/>
</dbReference>
<evidence type="ECO:0000256" key="9">
    <source>
        <dbReference type="RuleBase" id="RU363036"/>
    </source>
</evidence>
<dbReference type="Proteomes" id="UP000732380">
    <property type="component" value="Unassembled WGS sequence"/>
</dbReference>
<evidence type="ECO:0000256" key="3">
    <source>
        <dbReference type="ARBA" id="ARBA00022598"/>
    </source>
</evidence>
<evidence type="ECO:0000256" key="4">
    <source>
        <dbReference type="ARBA" id="ARBA00022741"/>
    </source>
</evidence>
<keyword evidence="6 9" id="KW-0648">Protein biosynthesis</keyword>
<dbReference type="AlphaFoldDB" id="A0A9P7PWG1"/>
<keyword evidence="5 9" id="KW-0067">ATP-binding</keyword>
<evidence type="ECO:0000256" key="7">
    <source>
        <dbReference type="ARBA" id="ARBA00023146"/>
    </source>
</evidence>
<evidence type="ECO:0000256" key="8">
    <source>
        <dbReference type="ARBA" id="ARBA00030268"/>
    </source>
</evidence>
<comment type="similarity">
    <text evidence="1 9">Belongs to the class-I aminoacyl-tRNA synthetase family.</text>
</comment>
<dbReference type="PANTHER" id="PTHR43766:SF1">
    <property type="entry name" value="TRYPTOPHAN--TRNA LIGASE, MITOCHONDRIAL"/>
    <property type="match status" value="1"/>
</dbReference>
<keyword evidence="11" id="KW-1185">Reference proteome</keyword>
<dbReference type="PROSITE" id="PS00178">
    <property type="entry name" value="AA_TRNA_LIGASE_I"/>
    <property type="match status" value="1"/>
</dbReference>
<dbReference type="EC" id="6.1.1.2" evidence="2"/>
<sequence length="143" mass="15892">MYKSRLYACSPRSQCRASLTPHHTQPNTAVAATVALSNNHRGYQIRRHGGTSRGNAGCKVVFSGIQPTGIPHLGNYAGALRQWVQLQHQEPPDTKLIYSIVDLHAMTTPQEPNTLRLRKRETLATLLAIGIDPERSIMFYQSS</sequence>
<evidence type="ECO:0000256" key="6">
    <source>
        <dbReference type="ARBA" id="ARBA00022917"/>
    </source>
</evidence>
<comment type="caution">
    <text evidence="10">The sequence shown here is derived from an EMBL/GenBank/DDBJ whole genome shotgun (WGS) entry which is preliminary data.</text>
</comment>
<dbReference type="Gene3D" id="3.40.50.620">
    <property type="entry name" value="HUPs"/>
    <property type="match status" value="1"/>
</dbReference>
<keyword evidence="7 9" id="KW-0030">Aminoacyl-tRNA synthetase</keyword>
<gene>
    <name evidence="10" type="ORF">E4U13_006510</name>
</gene>
<proteinExistence type="inferred from homology"/>
<dbReference type="PANTHER" id="PTHR43766">
    <property type="entry name" value="TRYPTOPHAN--TRNA LIGASE, MITOCHONDRIAL"/>
    <property type="match status" value="1"/>
</dbReference>
<keyword evidence="4 9" id="KW-0547">Nucleotide-binding</keyword>
<name>A0A9P7PWG1_9HYPO</name>
<protein>
    <recommendedName>
        <fullName evidence="2">tryptophan--tRNA ligase</fullName>
        <ecNumber evidence="2">6.1.1.2</ecNumber>
    </recommendedName>
    <alternativeName>
        <fullName evidence="8">Tryptophanyl-tRNA synthetase</fullName>
    </alternativeName>
</protein>
<dbReference type="GO" id="GO:0005524">
    <property type="term" value="F:ATP binding"/>
    <property type="evidence" value="ECO:0007669"/>
    <property type="project" value="UniProtKB-KW"/>
</dbReference>
<evidence type="ECO:0000256" key="2">
    <source>
        <dbReference type="ARBA" id="ARBA00013161"/>
    </source>
</evidence>
<evidence type="ECO:0000256" key="5">
    <source>
        <dbReference type="ARBA" id="ARBA00022840"/>
    </source>
</evidence>
<dbReference type="GO" id="GO:0070183">
    <property type="term" value="P:mitochondrial tryptophanyl-tRNA aminoacylation"/>
    <property type="evidence" value="ECO:0007669"/>
    <property type="project" value="TreeGrafter"/>
</dbReference>
<reference evidence="10 11" key="1">
    <citation type="journal article" date="2020" name="bioRxiv">
        <title>Whole genome comparisons of ergot fungi reveals the divergence and evolution of species within the genus Claviceps are the result of varying mechanisms driving genome evolution and host range expansion.</title>
        <authorList>
            <person name="Wyka S.A."/>
            <person name="Mondo S.J."/>
            <person name="Liu M."/>
            <person name="Dettman J."/>
            <person name="Nalam V."/>
            <person name="Broders K.D."/>
        </authorList>
    </citation>
    <scope>NUCLEOTIDE SEQUENCE [LARGE SCALE GENOMIC DNA]</scope>
    <source>
        <strain evidence="10 11">LM576</strain>
    </source>
</reference>
<dbReference type="InterPro" id="IPR050203">
    <property type="entry name" value="Trp-tRNA_synthetase"/>
</dbReference>
<dbReference type="InterPro" id="IPR001412">
    <property type="entry name" value="aa-tRNA-synth_I_CS"/>
</dbReference>
<dbReference type="InterPro" id="IPR002305">
    <property type="entry name" value="aa-tRNA-synth_Ic"/>
</dbReference>
<dbReference type="GO" id="GO:0005759">
    <property type="term" value="C:mitochondrial matrix"/>
    <property type="evidence" value="ECO:0007669"/>
    <property type="project" value="TreeGrafter"/>
</dbReference>
<dbReference type="PRINTS" id="PR01039">
    <property type="entry name" value="TRNASYNTHTRP"/>
</dbReference>
<evidence type="ECO:0000256" key="1">
    <source>
        <dbReference type="ARBA" id="ARBA00005594"/>
    </source>
</evidence>
<keyword evidence="3 9" id="KW-0436">Ligase</keyword>
<dbReference type="SUPFAM" id="SSF52374">
    <property type="entry name" value="Nucleotidylyl transferase"/>
    <property type="match status" value="1"/>
</dbReference>
<feature type="non-terminal residue" evidence="10">
    <location>
        <position position="143"/>
    </location>
</feature>
<accession>A0A9P7PWG1</accession>
<dbReference type="InterPro" id="IPR014729">
    <property type="entry name" value="Rossmann-like_a/b/a_fold"/>
</dbReference>
<evidence type="ECO:0000313" key="11">
    <source>
        <dbReference type="Proteomes" id="UP000732380"/>
    </source>
</evidence>
<organism evidence="10 11">
    <name type="scientific">Claviceps humidiphila</name>
    <dbReference type="NCBI Taxonomy" id="1294629"/>
    <lineage>
        <taxon>Eukaryota</taxon>
        <taxon>Fungi</taxon>
        <taxon>Dikarya</taxon>
        <taxon>Ascomycota</taxon>
        <taxon>Pezizomycotina</taxon>
        <taxon>Sordariomycetes</taxon>
        <taxon>Hypocreomycetidae</taxon>
        <taxon>Hypocreales</taxon>
        <taxon>Clavicipitaceae</taxon>
        <taxon>Claviceps</taxon>
    </lineage>
</organism>